<accession>A0ABP0Z244</accession>
<gene>
    <name evidence="1" type="ORF">CITCOLO1_LOCUS18958</name>
</gene>
<dbReference type="PANTHER" id="PTHR34198:SF1">
    <property type="entry name" value="OS01G0104300 PROTEIN"/>
    <property type="match status" value="1"/>
</dbReference>
<dbReference type="PANTHER" id="PTHR34198">
    <property type="entry name" value="OS01G0175100 PROTEIN"/>
    <property type="match status" value="1"/>
</dbReference>
<reference evidence="1 2" key="1">
    <citation type="submission" date="2024-03" db="EMBL/GenBank/DDBJ databases">
        <authorList>
            <person name="Gkanogiannis A."/>
            <person name="Becerra Lopez-Lavalle L."/>
        </authorList>
    </citation>
    <scope>NUCLEOTIDE SEQUENCE [LARGE SCALE GENOMIC DNA]</scope>
</reference>
<evidence type="ECO:0000313" key="1">
    <source>
        <dbReference type="EMBL" id="CAK9326604.1"/>
    </source>
</evidence>
<name>A0ABP0Z244_9ROSI</name>
<sequence>MTTNLLIFHPIRIRPSAASGSNFDHRKPKPHLHVRPQWRPGLLDYINDNSEPDLDSIEKVAESRFSISCFTEEKARQLRIMTTKGNSFREGMYHSAIASRLASDFSNANNYPSTSIYNSSEIEYILDFESLTLFPD</sequence>
<protein>
    <submittedName>
        <fullName evidence="1">Uncharacterized protein</fullName>
    </submittedName>
</protein>
<keyword evidence="2" id="KW-1185">Reference proteome</keyword>
<organism evidence="1 2">
    <name type="scientific">Citrullus colocynthis</name>
    <name type="common">colocynth</name>
    <dbReference type="NCBI Taxonomy" id="252529"/>
    <lineage>
        <taxon>Eukaryota</taxon>
        <taxon>Viridiplantae</taxon>
        <taxon>Streptophyta</taxon>
        <taxon>Embryophyta</taxon>
        <taxon>Tracheophyta</taxon>
        <taxon>Spermatophyta</taxon>
        <taxon>Magnoliopsida</taxon>
        <taxon>eudicotyledons</taxon>
        <taxon>Gunneridae</taxon>
        <taxon>Pentapetalae</taxon>
        <taxon>rosids</taxon>
        <taxon>fabids</taxon>
        <taxon>Cucurbitales</taxon>
        <taxon>Cucurbitaceae</taxon>
        <taxon>Benincaseae</taxon>
        <taxon>Citrullus</taxon>
    </lineage>
</organism>
<dbReference type="EMBL" id="OZ021741">
    <property type="protein sequence ID" value="CAK9326604.1"/>
    <property type="molecule type" value="Genomic_DNA"/>
</dbReference>
<proteinExistence type="predicted"/>
<evidence type="ECO:0000313" key="2">
    <source>
        <dbReference type="Proteomes" id="UP001642487"/>
    </source>
</evidence>
<dbReference type="Proteomes" id="UP001642487">
    <property type="component" value="Chromosome 7"/>
</dbReference>